<evidence type="ECO:0000256" key="6">
    <source>
        <dbReference type="ARBA" id="ARBA00022989"/>
    </source>
</evidence>
<dbReference type="EMBL" id="JACEIK010000702">
    <property type="protein sequence ID" value="MCD7461156.1"/>
    <property type="molecule type" value="Genomic_DNA"/>
</dbReference>
<comment type="similarity">
    <text evidence="2">Belongs to the nucleotide-sugar transporter family. UDP-galactose:UMP antiporter (TC 2.A.7.11) subfamily.</text>
</comment>
<comment type="caution">
    <text evidence="9">The sequence shown here is derived from an EMBL/GenBank/DDBJ whole genome shotgun (WGS) entry which is preliminary data.</text>
</comment>
<feature type="transmembrane region" description="Helical" evidence="8">
    <location>
        <begin position="121"/>
        <end position="147"/>
    </location>
</feature>
<evidence type="ECO:0000313" key="10">
    <source>
        <dbReference type="Proteomes" id="UP000823775"/>
    </source>
</evidence>
<gene>
    <name evidence="9" type="ORF">HAX54_045408</name>
</gene>
<accession>A0ABS8SQ77</accession>
<keyword evidence="4" id="KW-0050">Antiport</keyword>
<organism evidence="9 10">
    <name type="scientific">Datura stramonium</name>
    <name type="common">Jimsonweed</name>
    <name type="synonym">Common thornapple</name>
    <dbReference type="NCBI Taxonomy" id="4076"/>
    <lineage>
        <taxon>Eukaryota</taxon>
        <taxon>Viridiplantae</taxon>
        <taxon>Streptophyta</taxon>
        <taxon>Embryophyta</taxon>
        <taxon>Tracheophyta</taxon>
        <taxon>Spermatophyta</taxon>
        <taxon>Magnoliopsida</taxon>
        <taxon>eudicotyledons</taxon>
        <taxon>Gunneridae</taxon>
        <taxon>Pentapetalae</taxon>
        <taxon>asterids</taxon>
        <taxon>lamiids</taxon>
        <taxon>Solanales</taxon>
        <taxon>Solanaceae</taxon>
        <taxon>Solanoideae</taxon>
        <taxon>Datureae</taxon>
        <taxon>Datura</taxon>
    </lineage>
</organism>
<evidence type="ECO:0000256" key="7">
    <source>
        <dbReference type="ARBA" id="ARBA00023136"/>
    </source>
</evidence>
<dbReference type="PANTHER" id="PTHR10778">
    <property type="entry name" value="SOLUTE CARRIER FAMILY 35 MEMBER B"/>
    <property type="match status" value="1"/>
</dbReference>
<reference evidence="9 10" key="1">
    <citation type="journal article" date="2021" name="BMC Genomics">
        <title>Datura genome reveals duplications of psychoactive alkaloid biosynthetic genes and high mutation rate following tissue culture.</title>
        <authorList>
            <person name="Rajewski A."/>
            <person name="Carter-House D."/>
            <person name="Stajich J."/>
            <person name="Litt A."/>
        </authorList>
    </citation>
    <scope>NUCLEOTIDE SEQUENCE [LARGE SCALE GENOMIC DNA]</scope>
    <source>
        <strain evidence="9">AR-01</strain>
    </source>
</reference>
<sequence length="221" mass="24597">MKNDEQACFSWYFSFQPDPDGNSSSCALLGSSLGISLMASVLPVMIMGAFVPGLRRKYPPHEYIGSTLGNYQEAIFKSNPNTTQMEMLYCSTIVGFPILFVAMIVTGELRIAWPACAQHPYVYGVLVFEACATFVGQVSVLSLVAIFGAATTTMEGCNTIAFIHNIHEAFDRTTWDRIAVDGYVYHIMKMLPENKPHSLGQKTILFNKLKNRARLKITDFK</sequence>
<dbReference type="InterPro" id="IPR013657">
    <property type="entry name" value="SCL35B1-4/HUT1"/>
</dbReference>
<evidence type="ECO:0000256" key="2">
    <source>
        <dbReference type="ARBA" id="ARBA00008349"/>
    </source>
</evidence>
<keyword evidence="3" id="KW-0813">Transport</keyword>
<dbReference type="Proteomes" id="UP000823775">
    <property type="component" value="Unassembled WGS sequence"/>
</dbReference>
<keyword evidence="7 8" id="KW-0472">Membrane</keyword>
<keyword evidence="6 8" id="KW-1133">Transmembrane helix</keyword>
<dbReference type="PANTHER" id="PTHR10778:SF43">
    <property type="entry name" value="UDP-GALACTOSE_UDP-GLUCOSE TRANSPORTER 4-LIKE"/>
    <property type="match status" value="1"/>
</dbReference>
<feature type="transmembrane region" description="Helical" evidence="8">
    <location>
        <begin position="27"/>
        <end position="51"/>
    </location>
</feature>
<keyword evidence="5 8" id="KW-0812">Transmembrane</keyword>
<feature type="transmembrane region" description="Helical" evidence="8">
    <location>
        <begin position="87"/>
        <end position="109"/>
    </location>
</feature>
<evidence type="ECO:0000256" key="4">
    <source>
        <dbReference type="ARBA" id="ARBA00022449"/>
    </source>
</evidence>
<evidence type="ECO:0000313" key="9">
    <source>
        <dbReference type="EMBL" id="MCD7461156.1"/>
    </source>
</evidence>
<evidence type="ECO:0000256" key="3">
    <source>
        <dbReference type="ARBA" id="ARBA00022448"/>
    </source>
</evidence>
<evidence type="ECO:0000256" key="1">
    <source>
        <dbReference type="ARBA" id="ARBA00004141"/>
    </source>
</evidence>
<name>A0ABS8SQ77_DATST</name>
<proteinExistence type="inferred from homology"/>
<keyword evidence="10" id="KW-1185">Reference proteome</keyword>
<protein>
    <submittedName>
        <fullName evidence="9">Uncharacterized protein</fullName>
    </submittedName>
</protein>
<dbReference type="Pfam" id="PF08449">
    <property type="entry name" value="UAA"/>
    <property type="match status" value="1"/>
</dbReference>
<evidence type="ECO:0000256" key="5">
    <source>
        <dbReference type="ARBA" id="ARBA00022692"/>
    </source>
</evidence>
<comment type="subcellular location">
    <subcellularLocation>
        <location evidence="1">Membrane</location>
        <topology evidence="1">Multi-pass membrane protein</topology>
    </subcellularLocation>
</comment>
<evidence type="ECO:0000256" key="8">
    <source>
        <dbReference type="SAM" id="Phobius"/>
    </source>
</evidence>